<comment type="activity regulation">
    <text evidence="14">Na(+) is not transported, but it plays an essential structural role and its presence is essential for fluoride channel function.</text>
</comment>
<dbReference type="InterPro" id="IPR003691">
    <property type="entry name" value="FluC"/>
</dbReference>
<keyword evidence="5 14" id="KW-0479">Metal-binding</keyword>
<evidence type="ECO:0000256" key="6">
    <source>
        <dbReference type="ARBA" id="ARBA00022989"/>
    </source>
</evidence>
<comment type="subcellular location">
    <subcellularLocation>
        <location evidence="1 14">Cell membrane</location>
        <topology evidence="1 14">Multi-pass membrane protein</topology>
    </subcellularLocation>
</comment>
<protein>
    <recommendedName>
        <fullName evidence="14">Fluoride-specific ion channel FluC</fullName>
    </recommendedName>
</protein>
<comment type="similarity">
    <text evidence="11 14">Belongs to the fluoride channel Fluc/FEX (TC 1.A.43) family.</text>
</comment>
<comment type="function">
    <text evidence="13 14">Fluoride-specific ion channel. Important for reducing fluoride concentration in the cell, thus reducing its toxicity.</text>
</comment>
<keyword evidence="9 14" id="KW-0472">Membrane</keyword>
<dbReference type="HAMAP" id="MF_00454">
    <property type="entry name" value="FluC"/>
    <property type="match status" value="1"/>
</dbReference>
<evidence type="ECO:0000256" key="11">
    <source>
        <dbReference type="ARBA" id="ARBA00035120"/>
    </source>
</evidence>
<keyword evidence="3 14" id="KW-1003">Cell membrane</keyword>
<evidence type="ECO:0000256" key="9">
    <source>
        <dbReference type="ARBA" id="ARBA00023136"/>
    </source>
</evidence>
<evidence type="ECO:0000256" key="2">
    <source>
        <dbReference type="ARBA" id="ARBA00022448"/>
    </source>
</evidence>
<name>A0ABS4GR60_9BACL</name>
<dbReference type="NCBIfam" id="TIGR00494">
    <property type="entry name" value="crcB"/>
    <property type="match status" value="1"/>
</dbReference>
<keyword evidence="6 14" id="KW-1133">Transmembrane helix</keyword>
<evidence type="ECO:0000256" key="7">
    <source>
        <dbReference type="ARBA" id="ARBA00023053"/>
    </source>
</evidence>
<organism evidence="15 16">
    <name type="scientific">Ammoniphilus resinae</name>
    <dbReference type="NCBI Taxonomy" id="861532"/>
    <lineage>
        <taxon>Bacteria</taxon>
        <taxon>Bacillati</taxon>
        <taxon>Bacillota</taxon>
        <taxon>Bacilli</taxon>
        <taxon>Bacillales</taxon>
        <taxon>Paenibacillaceae</taxon>
        <taxon>Aneurinibacillus group</taxon>
        <taxon>Ammoniphilus</taxon>
    </lineage>
</organism>
<dbReference type="Proteomes" id="UP001519343">
    <property type="component" value="Unassembled WGS sequence"/>
</dbReference>
<gene>
    <name evidence="14" type="primary">fluC</name>
    <name evidence="14" type="synonym">crcB</name>
    <name evidence="15" type="ORF">J2Z37_002764</name>
</gene>
<sequence length="122" mass="13329">MLLVGIGGIFGAISRFLMGKWITSKTPATFPFGTWVINITGSFLLGLLAVLHVHQAIPDWTWLVFGTGFLGAYTTFSTFGYETITFLEKKYTKRAVIYVSTSVILGIIFAWIGGLIGNVITS</sequence>
<evidence type="ECO:0000256" key="1">
    <source>
        <dbReference type="ARBA" id="ARBA00004651"/>
    </source>
</evidence>
<evidence type="ECO:0000256" key="14">
    <source>
        <dbReference type="HAMAP-Rule" id="MF_00454"/>
    </source>
</evidence>
<dbReference type="Pfam" id="PF02537">
    <property type="entry name" value="CRCB"/>
    <property type="match status" value="1"/>
</dbReference>
<accession>A0ABS4GR60</accession>
<evidence type="ECO:0000256" key="4">
    <source>
        <dbReference type="ARBA" id="ARBA00022692"/>
    </source>
</evidence>
<comment type="caution">
    <text evidence="15">The sequence shown here is derived from an EMBL/GenBank/DDBJ whole genome shotgun (WGS) entry which is preliminary data.</text>
</comment>
<dbReference type="RefSeq" id="WP_209810798.1">
    <property type="nucleotide sequence ID" value="NZ_JAGGKT010000008.1"/>
</dbReference>
<keyword evidence="7 14" id="KW-0915">Sodium</keyword>
<feature type="transmembrane region" description="Helical" evidence="14">
    <location>
        <begin position="6"/>
        <end position="23"/>
    </location>
</feature>
<evidence type="ECO:0000256" key="13">
    <source>
        <dbReference type="ARBA" id="ARBA00049940"/>
    </source>
</evidence>
<keyword evidence="2 14" id="KW-0813">Transport</keyword>
<evidence type="ECO:0000256" key="5">
    <source>
        <dbReference type="ARBA" id="ARBA00022723"/>
    </source>
</evidence>
<dbReference type="PANTHER" id="PTHR28259">
    <property type="entry name" value="FLUORIDE EXPORT PROTEIN 1-RELATED"/>
    <property type="match status" value="1"/>
</dbReference>
<feature type="transmembrane region" description="Helical" evidence="14">
    <location>
        <begin position="60"/>
        <end position="84"/>
    </location>
</feature>
<evidence type="ECO:0000256" key="12">
    <source>
        <dbReference type="ARBA" id="ARBA00035585"/>
    </source>
</evidence>
<comment type="catalytic activity">
    <reaction evidence="12">
        <text>fluoride(in) = fluoride(out)</text>
        <dbReference type="Rhea" id="RHEA:76159"/>
        <dbReference type="ChEBI" id="CHEBI:17051"/>
    </reaction>
    <physiologicalReaction direction="left-to-right" evidence="12">
        <dbReference type="Rhea" id="RHEA:76160"/>
    </physiologicalReaction>
</comment>
<evidence type="ECO:0000256" key="8">
    <source>
        <dbReference type="ARBA" id="ARBA00023065"/>
    </source>
</evidence>
<keyword evidence="16" id="KW-1185">Reference proteome</keyword>
<dbReference type="EMBL" id="JAGGKT010000008">
    <property type="protein sequence ID" value="MBP1932753.1"/>
    <property type="molecule type" value="Genomic_DNA"/>
</dbReference>
<feature type="binding site" evidence="14">
    <location>
        <position position="71"/>
    </location>
    <ligand>
        <name>Na(+)</name>
        <dbReference type="ChEBI" id="CHEBI:29101"/>
        <note>structural</note>
    </ligand>
</feature>
<feature type="binding site" evidence="14">
    <location>
        <position position="74"/>
    </location>
    <ligand>
        <name>Na(+)</name>
        <dbReference type="ChEBI" id="CHEBI:29101"/>
        <note>structural</note>
    </ligand>
</feature>
<evidence type="ECO:0000313" key="15">
    <source>
        <dbReference type="EMBL" id="MBP1932753.1"/>
    </source>
</evidence>
<evidence type="ECO:0000313" key="16">
    <source>
        <dbReference type="Proteomes" id="UP001519343"/>
    </source>
</evidence>
<evidence type="ECO:0000256" key="10">
    <source>
        <dbReference type="ARBA" id="ARBA00023303"/>
    </source>
</evidence>
<reference evidence="15 16" key="1">
    <citation type="submission" date="2021-03" db="EMBL/GenBank/DDBJ databases">
        <title>Genomic Encyclopedia of Type Strains, Phase IV (KMG-IV): sequencing the most valuable type-strain genomes for metagenomic binning, comparative biology and taxonomic classification.</title>
        <authorList>
            <person name="Goeker M."/>
        </authorList>
    </citation>
    <scope>NUCLEOTIDE SEQUENCE [LARGE SCALE GENOMIC DNA]</scope>
    <source>
        <strain evidence="15 16">DSM 24738</strain>
    </source>
</reference>
<keyword evidence="8 14" id="KW-0406">Ion transport</keyword>
<feature type="transmembrane region" description="Helical" evidence="14">
    <location>
        <begin position="35"/>
        <end position="54"/>
    </location>
</feature>
<keyword evidence="4 14" id="KW-0812">Transmembrane</keyword>
<proteinExistence type="inferred from homology"/>
<feature type="transmembrane region" description="Helical" evidence="14">
    <location>
        <begin position="96"/>
        <end position="120"/>
    </location>
</feature>
<keyword evidence="10 14" id="KW-0407">Ion channel</keyword>
<evidence type="ECO:0000256" key="3">
    <source>
        <dbReference type="ARBA" id="ARBA00022475"/>
    </source>
</evidence>
<dbReference type="PANTHER" id="PTHR28259:SF16">
    <property type="entry name" value="FLUORIDE-SPECIFIC ION CHANNEL FLUC 2"/>
    <property type="match status" value="1"/>
</dbReference>